<feature type="transmembrane region" description="Helical" evidence="1">
    <location>
        <begin position="99"/>
        <end position="116"/>
    </location>
</feature>
<dbReference type="InterPro" id="IPR049458">
    <property type="entry name" value="EpsG-like"/>
</dbReference>
<feature type="transmembrane region" description="Helical" evidence="1">
    <location>
        <begin position="169"/>
        <end position="192"/>
    </location>
</feature>
<dbReference type="Pfam" id="PF14897">
    <property type="entry name" value="EpsG"/>
    <property type="match status" value="1"/>
</dbReference>
<dbReference type="AlphaFoldDB" id="A0A1H3XXH7"/>
<evidence type="ECO:0000256" key="1">
    <source>
        <dbReference type="SAM" id="Phobius"/>
    </source>
</evidence>
<keyword evidence="3" id="KW-1185">Reference proteome</keyword>
<dbReference type="OrthoDB" id="9934722at2"/>
<dbReference type="STRING" id="408074.SAMN05660909_00561"/>
<evidence type="ECO:0000313" key="3">
    <source>
        <dbReference type="Proteomes" id="UP000199656"/>
    </source>
</evidence>
<dbReference type="Proteomes" id="UP000199656">
    <property type="component" value="Unassembled WGS sequence"/>
</dbReference>
<feature type="transmembrane region" description="Helical" evidence="1">
    <location>
        <begin position="23"/>
        <end position="41"/>
    </location>
</feature>
<feature type="transmembrane region" description="Helical" evidence="1">
    <location>
        <begin position="315"/>
        <end position="333"/>
    </location>
</feature>
<feature type="transmembrane region" description="Helical" evidence="1">
    <location>
        <begin position="198"/>
        <end position="223"/>
    </location>
</feature>
<reference evidence="3" key="1">
    <citation type="submission" date="2016-10" db="EMBL/GenBank/DDBJ databases">
        <authorList>
            <person name="Varghese N."/>
            <person name="Submissions S."/>
        </authorList>
    </citation>
    <scope>NUCLEOTIDE SEQUENCE [LARGE SCALE GENOMIC DNA]</scope>
    <source>
        <strain evidence="3">DSM 23920</strain>
    </source>
</reference>
<feature type="transmembrane region" description="Helical" evidence="1">
    <location>
        <begin position="235"/>
        <end position="254"/>
    </location>
</feature>
<dbReference type="EMBL" id="FNRL01000002">
    <property type="protein sequence ID" value="SEA04169.1"/>
    <property type="molecule type" value="Genomic_DNA"/>
</dbReference>
<keyword evidence="1" id="KW-0472">Membrane</keyword>
<feature type="transmembrane region" description="Helical" evidence="1">
    <location>
        <begin position="266"/>
        <end position="288"/>
    </location>
</feature>
<protein>
    <submittedName>
        <fullName evidence="2">EpsG family protein</fullName>
    </submittedName>
</protein>
<proteinExistence type="predicted"/>
<keyword evidence="1" id="KW-1133">Transmembrane helix</keyword>
<organism evidence="2 3">
    <name type="scientific">Chitinophaga terrae</name>
    <name type="common">ex Kim and Jung 2007</name>
    <dbReference type="NCBI Taxonomy" id="408074"/>
    <lineage>
        <taxon>Bacteria</taxon>
        <taxon>Pseudomonadati</taxon>
        <taxon>Bacteroidota</taxon>
        <taxon>Chitinophagia</taxon>
        <taxon>Chitinophagales</taxon>
        <taxon>Chitinophagaceae</taxon>
        <taxon>Chitinophaga</taxon>
    </lineage>
</organism>
<keyword evidence="1" id="KW-0812">Transmembrane</keyword>
<feature type="transmembrane region" description="Helical" evidence="1">
    <location>
        <begin position="123"/>
        <end position="138"/>
    </location>
</feature>
<gene>
    <name evidence="2" type="ORF">SAMN05660909_00561</name>
</gene>
<accession>A0A1H3XXH7</accession>
<evidence type="ECO:0000313" key="2">
    <source>
        <dbReference type="EMBL" id="SEA04169.1"/>
    </source>
</evidence>
<sequence>MFLIYIVNYILNVFKSYMHSRHLNAILMAVTIVLASAIVGFRPLNAGYDTKGYVEAYELLDKSFVESFLVIKQYFGVSIEPFFWGYAWLLNSFGLTSKEFLFCTALISISLTGLVYRKIDPKFFFISFLGVLFSGSYINLYGNAIRQGLAMPFFLLALYHGMNGSNIKVIIYAVITFLFHQFTGLLAVLIFLPRLLPFRFYGIIWLSTFVLTFIIKLGLFNFVPGIAQYLKGSSWAYLIHPTYLEFPIYSYLVIRLKLREDWMFYRIFKFVAVVFLVQTLFVFNIYAYNRIGLLRFILEPIIYTRIILSIKPIKAASQIAILVFFIYGAFIFFSQTVQDTLSSTPSGQQ</sequence>
<name>A0A1H3XXH7_9BACT</name>